<keyword evidence="2 3" id="KW-0040">ANK repeat</keyword>
<dbReference type="PANTHER" id="PTHR24198">
    <property type="entry name" value="ANKYRIN REPEAT AND PROTEIN KINASE DOMAIN-CONTAINING PROTEIN"/>
    <property type="match status" value="1"/>
</dbReference>
<comment type="caution">
    <text evidence="4">The sequence shown here is derived from an EMBL/GenBank/DDBJ whole genome shotgun (WGS) entry which is preliminary data.</text>
</comment>
<keyword evidence="5" id="KW-1185">Reference proteome</keyword>
<dbReference type="Gene3D" id="1.25.40.20">
    <property type="entry name" value="Ankyrin repeat-containing domain"/>
    <property type="match status" value="3"/>
</dbReference>
<dbReference type="Pfam" id="PF12796">
    <property type="entry name" value="Ank_2"/>
    <property type="match status" value="1"/>
</dbReference>
<name>A0A4V3A0B9_9SPHI</name>
<dbReference type="PANTHER" id="PTHR24198:SF165">
    <property type="entry name" value="ANKYRIN REPEAT-CONTAINING PROTEIN-RELATED"/>
    <property type="match status" value="1"/>
</dbReference>
<protein>
    <submittedName>
        <fullName evidence="4">Uncharacterized protein</fullName>
    </submittedName>
</protein>
<feature type="repeat" description="ANK" evidence="3">
    <location>
        <begin position="306"/>
        <end position="338"/>
    </location>
</feature>
<proteinExistence type="predicted"/>
<accession>A0A4V3A0B9</accession>
<dbReference type="PROSITE" id="PS50088">
    <property type="entry name" value="ANK_REPEAT"/>
    <property type="match status" value="1"/>
</dbReference>
<dbReference type="AlphaFoldDB" id="A0A4V3A0B9"/>
<evidence type="ECO:0000256" key="3">
    <source>
        <dbReference type="PROSITE-ProRule" id="PRU00023"/>
    </source>
</evidence>
<evidence type="ECO:0000256" key="1">
    <source>
        <dbReference type="ARBA" id="ARBA00022737"/>
    </source>
</evidence>
<evidence type="ECO:0000256" key="2">
    <source>
        <dbReference type="ARBA" id="ARBA00023043"/>
    </source>
</evidence>
<dbReference type="EMBL" id="SJCY01000004">
    <property type="protein sequence ID" value="TDG36423.1"/>
    <property type="molecule type" value="Genomic_DNA"/>
</dbReference>
<sequence>MNLYEIQSAYQQQTPIEEINQSYRNLLAEGELNDEEKLEVWKQVCAFANFEMIDELIEKGWRAMGVQDRYENSLLHLMAEAEFERSYMMAEGQIYETTKRLLANKVSPIRKNSDGFTALMIGAKAGYYEMLIAYREVGAKIDWVDRDGNTLLHICAENSGQIASDLAYAQNDLQNFDQDSNFDPNSRRDVNRKEELGLRCQLLASRLGDFVAFISTCMDAGLDPYQKNNYGETAIDFAIKRKSKLVGAYLKGYDFTDDETSDSYLKAGGQDLFQACINRDLEAIEALIKLGENPNEEYDKEGNNYNKMLPLSIAVVHHDFESVALLLKNGADSMLVDSQSWHPLRYLYTASSAVNTSFDQFEKKVFANILKSFVTAGFNIDSFLDDEENTIVNLSAKNADNLQLYNNYTIAKSIIEEAIYSDADVNKTNRDGISALMYLGLADLSRAEKEILMLLEQGAKTDLIDKNGKTALIYATNNAEKSTAKTYCELLEQFGDILVNAKDNSEKSALDYAVEKDNENLVAWLLERQ</sequence>
<evidence type="ECO:0000313" key="4">
    <source>
        <dbReference type="EMBL" id="TDG36423.1"/>
    </source>
</evidence>
<organism evidence="4 5">
    <name type="scientific">Pedobacter changchengzhani</name>
    <dbReference type="NCBI Taxonomy" id="2529274"/>
    <lineage>
        <taxon>Bacteria</taxon>
        <taxon>Pseudomonadati</taxon>
        <taxon>Bacteroidota</taxon>
        <taxon>Sphingobacteriia</taxon>
        <taxon>Sphingobacteriales</taxon>
        <taxon>Sphingobacteriaceae</taxon>
        <taxon>Pedobacter</taxon>
    </lineage>
</organism>
<dbReference type="InterPro" id="IPR002110">
    <property type="entry name" value="Ankyrin_rpt"/>
</dbReference>
<dbReference type="InterPro" id="IPR036770">
    <property type="entry name" value="Ankyrin_rpt-contain_sf"/>
</dbReference>
<dbReference type="SMART" id="SM00248">
    <property type="entry name" value="ANK"/>
    <property type="match status" value="5"/>
</dbReference>
<gene>
    <name evidence="4" type="ORF">EZJ43_07850</name>
</gene>
<dbReference type="OrthoDB" id="9812708at2"/>
<dbReference type="Proteomes" id="UP000295668">
    <property type="component" value="Unassembled WGS sequence"/>
</dbReference>
<dbReference type="SUPFAM" id="SSF48403">
    <property type="entry name" value="Ankyrin repeat"/>
    <property type="match status" value="2"/>
</dbReference>
<reference evidence="4 5" key="1">
    <citation type="submission" date="2019-02" db="EMBL/GenBank/DDBJ databases">
        <title>Pedobacter sp. nov., a novel speices isolated from soil of pinguins habitat in Antarcitica.</title>
        <authorList>
            <person name="He R.-H."/>
        </authorList>
    </citation>
    <scope>NUCLEOTIDE SEQUENCE [LARGE SCALE GENOMIC DNA]</scope>
    <source>
        <strain evidence="4 5">E01020</strain>
    </source>
</reference>
<evidence type="ECO:0000313" key="5">
    <source>
        <dbReference type="Proteomes" id="UP000295668"/>
    </source>
</evidence>
<dbReference type="RefSeq" id="WP_133262152.1">
    <property type="nucleotide sequence ID" value="NZ_SJCY01000004.1"/>
</dbReference>
<keyword evidence="1" id="KW-0677">Repeat</keyword>